<dbReference type="Proteomes" id="UP000217211">
    <property type="component" value="Plasmid pSJ05684a"/>
</dbReference>
<name>A0A249PNE0_9HYPH</name>
<geneLocation type="plasmid" evidence="2">
    <name>psj05684a</name>
</geneLocation>
<dbReference type="EMBL" id="CP023069">
    <property type="protein sequence ID" value="ASY67232.1"/>
    <property type="molecule type" value="Genomic_DNA"/>
</dbReference>
<accession>A0A249PNE0</accession>
<dbReference type="AlphaFoldDB" id="A0A249PNE0"/>
<reference evidence="1 2" key="1">
    <citation type="submission" date="2017-08" db="EMBL/GenBank/DDBJ databases">
        <title>Multipartite genome sequences of Sinorhizobium species nodulating soybeans.</title>
        <authorList>
            <person name="Tian C.F."/>
        </authorList>
    </citation>
    <scope>NUCLEOTIDE SEQUENCE [LARGE SCALE GENOMIC DNA]</scope>
    <source>
        <strain evidence="1 2">CCBAU 05684</strain>
        <plasmid evidence="2">psj05684a</plasmid>
    </source>
</reference>
<evidence type="ECO:0000313" key="2">
    <source>
        <dbReference type="Proteomes" id="UP000217211"/>
    </source>
</evidence>
<protein>
    <submittedName>
        <fullName evidence="1">Uncharacterized protein</fullName>
    </submittedName>
</protein>
<gene>
    <name evidence="1" type="ORF">SJ05684_a39180</name>
</gene>
<evidence type="ECO:0000313" key="1">
    <source>
        <dbReference type="EMBL" id="ASY67232.1"/>
    </source>
</evidence>
<sequence>MAQAEQEGEVSVRIDEGEAPLSRWSHCLLTSLLVTFCFV</sequence>
<keyword evidence="1" id="KW-0614">Plasmid</keyword>
<organism evidence="1 2">
    <name type="scientific">Sinorhizobium sojae CCBAU 05684</name>
    <dbReference type="NCBI Taxonomy" id="716928"/>
    <lineage>
        <taxon>Bacteria</taxon>
        <taxon>Pseudomonadati</taxon>
        <taxon>Pseudomonadota</taxon>
        <taxon>Alphaproteobacteria</taxon>
        <taxon>Hyphomicrobiales</taxon>
        <taxon>Rhizobiaceae</taxon>
        <taxon>Sinorhizobium/Ensifer group</taxon>
        <taxon>Sinorhizobium</taxon>
    </lineage>
</organism>
<dbReference type="KEGG" id="esj:SJ05684_a39180"/>
<keyword evidence="2" id="KW-1185">Reference proteome</keyword>
<proteinExistence type="predicted"/>